<dbReference type="GO" id="GO:0005829">
    <property type="term" value="C:cytosol"/>
    <property type="evidence" value="ECO:0007669"/>
    <property type="project" value="UniProtKB-SubCell"/>
</dbReference>
<keyword evidence="5" id="KW-0962">Peroxisome biogenesis</keyword>
<evidence type="ECO:0000259" key="19">
    <source>
        <dbReference type="SMART" id="SM00382"/>
    </source>
</evidence>
<dbReference type="Pfam" id="PF09262">
    <property type="entry name" value="PEX-1N"/>
    <property type="match status" value="1"/>
</dbReference>
<evidence type="ECO:0000256" key="17">
    <source>
        <dbReference type="ARBA" id="ARBA00064205"/>
    </source>
</evidence>
<comment type="similarity">
    <text evidence="2">Belongs to the AAA ATPase family.</text>
</comment>
<dbReference type="PROSITE" id="PS00674">
    <property type="entry name" value="AAA"/>
    <property type="match status" value="1"/>
</dbReference>
<name>A0AAD7VQ43_9ASCO</name>
<dbReference type="PANTHER" id="PTHR23077">
    <property type="entry name" value="AAA-FAMILY ATPASE"/>
    <property type="match status" value="1"/>
</dbReference>
<evidence type="ECO:0000313" key="20">
    <source>
        <dbReference type="EMBL" id="KAJ8097838.1"/>
    </source>
</evidence>
<reference evidence="20" key="1">
    <citation type="submission" date="2023-03" db="EMBL/GenBank/DDBJ databases">
        <title>Near-Complete genome sequence of Lipomyces tetrasporous NRRL Y-64009, an oleaginous yeast capable of growing on lignocellulosic hydrolysates.</title>
        <authorList>
            <consortium name="Lawrence Berkeley National Laboratory"/>
            <person name="Jagtap S.S."/>
            <person name="Liu J.-J."/>
            <person name="Walukiewicz H.E."/>
            <person name="Pangilinan J."/>
            <person name="Lipzen A."/>
            <person name="Ahrendt S."/>
            <person name="Koriabine M."/>
            <person name="Cobaugh K."/>
            <person name="Salamov A."/>
            <person name="Yoshinaga Y."/>
            <person name="Ng V."/>
            <person name="Daum C."/>
            <person name="Grigoriev I.V."/>
            <person name="Slininger P.J."/>
            <person name="Dien B.S."/>
            <person name="Jin Y.-S."/>
            <person name="Rao C.V."/>
        </authorList>
    </citation>
    <scope>NUCLEOTIDE SEQUENCE</scope>
    <source>
        <strain evidence="20">NRRL Y-64009</strain>
    </source>
</reference>
<evidence type="ECO:0000256" key="13">
    <source>
        <dbReference type="ARBA" id="ARBA00032509"/>
    </source>
</evidence>
<dbReference type="Gene3D" id="3.10.330.10">
    <property type="match status" value="1"/>
</dbReference>
<dbReference type="SMART" id="SM00382">
    <property type="entry name" value="AAA"/>
    <property type="match status" value="2"/>
</dbReference>
<keyword evidence="10" id="KW-0653">Protein transport</keyword>
<evidence type="ECO:0000256" key="12">
    <source>
        <dbReference type="ARBA" id="ARBA00023140"/>
    </source>
</evidence>
<evidence type="ECO:0000256" key="6">
    <source>
        <dbReference type="ARBA" id="ARBA00022737"/>
    </source>
</evidence>
<feature type="domain" description="AAA+ ATPase" evidence="19">
    <location>
        <begin position="746"/>
        <end position="881"/>
    </location>
</feature>
<dbReference type="InterPro" id="IPR029067">
    <property type="entry name" value="CDC48_domain_2-like_sf"/>
</dbReference>
<evidence type="ECO:0000256" key="1">
    <source>
        <dbReference type="ARBA" id="ARBA00004514"/>
    </source>
</evidence>
<evidence type="ECO:0000256" key="11">
    <source>
        <dbReference type="ARBA" id="ARBA00023136"/>
    </source>
</evidence>
<evidence type="ECO:0000256" key="8">
    <source>
        <dbReference type="ARBA" id="ARBA00022801"/>
    </source>
</evidence>
<dbReference type="FunFam" id="1.10.8.60:FF:000105">
    <property type="entry name" value="PeRoXisome assembly factor"/>
    <property type="match status" value="1"/>
</dbReference>
<keyword evidence="4" id="KW-0963">Cytoplasm</keyword>
<dbReference type="CDD" id="cd19526">
    <property type="entry name" value="RecA-like_PEX1_r2"/>
    <property type="match status" value="1"/>
</dbReference>
<evidence type="ECO:0000256" key="5">
    <source>
        <dbReference type="ARBA" id="ARBA00022593"/>
    </source>
</evidence>
<dbReference type="Proteomes" id="UP001217417">
    <property type="component" value="Unassembled WGS sequence"/>
</dbReference>
<evidence type="ECO:0000256" key="10">
    <source>
        <dbReference type="ARBA" id="ARBA00022927"/>
    </source>
</evidence>
<dbReference type="InterPro" id="IPR009010">
    <property type="entry name" value="Asp_de-COase-like_dom_sf"/>
</dbReference>
<evidence type="ECO:0000256" key="7">
    <source>
        <dbReference type="ARBA" id="ARBA00022741"/>
    </source>
</evidence>
<dbReference type="InterPro" id="IPR027417">
    <property type="entry name" value="P-loop_NTPase"/>
</dbReference>
<dbReference type="InterPro" id="IPR050168">
    <property type="entry name" value="AAA_ATPase_domain"/>
</dbReference>
<comment type="catalytic activity">
    <reaction evidence="16">
        <text>ATP + H2O = ADP + phosphate + H(+)</text>
        <dbReference type="Rhea" id="RHEA:13065"/>
        <dbReference type="ChEBI" id="CHEBI:15377"/>
        <dbReference type="ChEBI" id="CHEBI:15378"/>
        <dbReference type="ChEBI" id="CHEBI:30616"/>
        <dbReference type="ChEBI" id="CHEBI:43474"/>
        <dbReference type="ChEBI" id="CHEBI:456216"/>
    </reaction>
    <physiologicalReaction direction="left-to-right" evidence="16">
        <dbReference type="Rhea" id="RHEA:13066"/>
    </physiologicalReaction>
</comment>
<dbReference type="InterPro" id="IPR003960">
    <property type="entry name" value="ATPase_AAA_CS"/>
</dbReference>
<keyword evidence="3" id="KW-0813">Transport</keyword>
<keyword evidence="21" id="KW-1185">Reference proteome</keyword>
<dbReference type="RefSeq" id="XP_056041288.1">
    <property type="nucleotide sequence ID" value="XM_056188463.1"/>
</dbReference>
<dbReference type="PANTHER" id="PTHR23077:SF12">
    <property type="entry name" value="PEROXISOMAL ATPASE PEX1"/>
    <property type="match status" value="1"/>
</dbReference>
<comment type="subunit">
    <text evidence="17">Interacts with PEX6; forming the PEX1-PEX6 AAA ATPase complex, which is composed of a heterohexamer formed by a trimer of PEX1-PEX6 dimers.</text>
</comment>
<dbReference type="GO" id="GO:0016558">
    <property type="term" value="P:protein import into peroxisome matrix"/>
    <property type="evidence" value="ECO:0007669"/>
    <property type="project" value="TreeGrafter"/>
</dbReference>
<feature type="region of interest" description="Disordered" evidence="18">
    <location>
        <begin position="279"/>
        <end position="299"/>
    </location>
</feature>
<sequence length="1072" mass="116638">MSSHSAIVAFASLRSSLVNLPPSITALLGNSHVPVQNVIVEIATAGKNGSNAAVYAGWTGFSSMKHDFKSGSNFVEVDPLFAKSINISEGAKVSLNFHVSPPEAQTIFLEPVTPGDWNTVELHAQFLEMNMLAQIRAVSFKQPLTIYLSSTATASLLLSKIEPPLKEGISFAKISANAEVIVAPKVTKPAASANGTPSKKKSVAGSLRKMQDPSPNYALLRAVTLPHSYFDDEIGFEFENSRDNRNLAIYVDSEAVYSVVKTSQHAMVSVVNPPLLKKPGPVQIPTPEGQAPEEEQRQPATKIGVDVVLSDAIPAGYVGLSPRLGVALGVPNAISTIVRIEQAPKPLSRLPRKLFIVPFADATKSDRNQIKFGGRTEDGVSSKELQGLLEHMGVLSSPITNNLRLPKVPSTALNFGGMIEFEQADGWMLPPTSNITFELKQEIASDIDVGALEEPTENLNLCGVSDSLRRISKAVRRGSGILLTGSSGSGKSAILERIRYGLNEDLIYTFRVSCSDFAEERIPVIKDAIQKWFAEASWYSPSVVIFEDLDKLIPEEVEHMDSTRTRQLAEVFIQSAKATLDLRSASLLATASYKEGVHSFLVTSHIFDEWVHLKAPDKSIRKEIIVEALRRHGLSDVADIDVLEIADNTEGFLPGDIMTLSERAKHEALIRKLDNGGKDDMTLQQQDFDLALKDFVPASLRGVNLQKSTVTWNDIGGLKEIKRVLLETLEWPTKYAPIFANCPLRLRSGLLLYGYPGCGKTILASAVAHECGLNFISIKGPEILNKYIGASEKSVRDLFERAQAAKPCVLFFDEFDSIAPKRGHDSTGVTDRVVNQMLTQMDGAEGLDGVYVLAATSRPDLIDSALLRPGRIDKTLLCDMPSYEDRVDIIRALSSKVELAEDIALEDIAGETDGFSGADLQALMYNAHLEAIHEIVDEKHSGSEATGASVKDKGGKLEYFQVLLDFDRNLIDGTKEVTKDAFASYNLDSLLRKMSAPKRAGAADSTSHQPVNKNITIRPHHMAKSLASTKPSISVKERERLAAIYHEFISGRSGEMPSGTASTDVGGRATLM</sequence>
<dbReference type="SUPFAM" id="SSF52540">
    <property type="entry name" value="P-loop containing nucleoside triphosphate hydrolases"/>
    <property type="match status" value="2"/>
</dbReference>
<feature type="domain" description="AAA+ ATPase" evidence="19">
    <location>
        <begin position="477"/>
        <end position="644"/>
    </location>
</feature>
<keyword evidence="12" id="KW-0576">Peroxisome</keyword>
<keyword evidence="8 20" id="KW-0378">Hydrolase</keyword>
<dbReference type="InterPro" id="IPR041569">
    <property type="entry name" value="AAA_lid_3"/>
</dbReference>
<evidence type="ECO:0000256" key="16">
    <source>
        <dbReference type="ARBA" id="ARBA00048778"/>
    </source>
</evidence>
<dbReference type="GO" id="GO:0005524">
    <property type="term" value="F:ATP binding"/>
    <property type="evidence" value="ECO:0007669"/>
    <property type="project" value="UniProtKB-KW"/>
</dbReference>
<protein>
    <recommendedName>
        <fullName evidence="14">Peroxisomal ATPase PEX1</fullName>
    </recommendedName>
    <alternativeName>
        <fullName evidence="13">Peroxin-1</fullName>
    </alternativeName>
</protein>
<dbReference type="FunFam" id="3.40.50.300:FF:000149">
    <property type="entry name" value="Nuclear valosin-containing protein-like"/>
    <property type="match status" value="1"/>
</dbReference>
<gene>
    <name evidence="20" type="ORF">POJ06DRAFT_260245</name>
</gene>
<dbReference type="InterPro" id="IPR015342">
    <property type="entry name" value="PEX1-N_C-lobe"/>
</dbReference>
<evidence type="ECO:0000256" key="14">
    <source>
        <dbReference type="ARBA" id="ARBA00034532"/>
    </source>
</evidence>
<dbReference type="Pfam" id="PF00004">
    <property type="entry name" value="AAA"/>
    <property type="match status" value="2"/>
</dbReference>
<dbReference type="SUPFAM" id="SSF54585">
    <property type="entry name" value="Cdc48 domain 2-like"/>
    <property type="match status" value="1"/>
</dbReference>
<accession>A0AAD7VQ43</accession>
<evidence type="ECO:0000256" key="2">
    <source>
        <dbReference type="ARBA" id="ARBA00006914"/>
    </source>
</evidence>
<dbReference type="SUPFAM" id="SSF50692">
    <property type="entry name" value="ADC-like"/>
    <property type="match status" value="1"/>
</dbReference>
<evidence type="ECO:0000256" key="3">
    <source>
        <dbReference type="ARBA" id="ARBA00022448"/>
    </source>
</evidence>
<feature type="region of interest" description="Disordered" evidence="18">
    <location>
        <begin position="189"/>
        <end position="210"/>
    </location>
</feature>
<dbReference type="Gene3D" id="1.10.8.60">
    <property type="match status" value="2"/>
</dbReference>
<dbReference type="EMBL" id="JARPMG010000010">
    <property type="protein sequence ID" value="KAJ8097838.1"/>
    <property type="molecule type" value="Genomic_DNA"/>
</dbReference>
<dbReference type="AlphaFoldDB" id="A0AAD7VQ43"/>
<dbReference type="GeneID" id="80883629"/>
<comment type="caution">
    <text evidence="20">The sequence shown here is derived from an EMBL/GenBank/DDBJ whole genome shotgun (WGS) entry which is preliminary data.</text>
</comment>
<proteinExistence type="inferred from homology"/>
<keyword evidence="11" id="KW-0472">Membrane</keyword>
<keyword evidence="9" id="KW-0067">ATP-binding</keyword>
<keyword evidence="6" id="KW-0677">Repeat</keyword>
<evidence type="ECO:0000313" key="21">
    <source>
        <dbReference type="Proteomes" id="UP001217417"/>
    </source>
</evidence>
<dbReference type="Gene3D" id="3.40.50.300">
    <property type="entry name" value="P-loop containing nucleotide triphosphate hydrolases"/>
    <property type="match status" value="2"/>
</dbReference>
<dbReference type="InterPro" id="IPR003593">
    <property type="entry name" value="AAA+_ATPase"/>
</dbReference>
<evidence type="ECO:0000256" key="9">
    <source>
        <dbReference type="ARBA" id="ARBA00022840"/>
    </source>
</evidence>
<dbReference type="InterPro" id="IPR003959">
    <property type="entry name" value="ATPase_AAA_core"/>
</dbReference>
<evidence type="ECO:0000256" key="18">
    <source>
        <dbReference type="SAM" id="MobiDB-lite"/>
    </source>
</evidence>
<keyword evidence="7" id="KW-0547">Nucleotide-binding</keyword>
<comment type="subcellular location">
    <subcellularLocation>
        <location evidence="1">Cytoplasm</location>
        <location evidence="1">Cytosol</location>
    </subcellularLocation>
    <subcellularLocation>
        <location evidence="15">Peroxisome membrane</location>
    </subcellularLocation>
</comment>
<dbReference type="GO" id="GO:0016887">
    <property type="term" value="F:ATP hydrolysis activity"/>
    <property type="evidence" value="ECO:0007669"/>
    <property type="project" value="InterPro"/>
</dbReference>
<organism evidence="20 21">
    <name type="scientific">Lipomyces tetrasporus</name>
    <dbReference type="NCBI Taxonomy" id="54092"/>
    <lineage>
        <taxon>Eukaryota</taxon>
        <taxon>Fungi</taxon>
        <taxon>Dikarya</taxon>
        <taxon>Ascomycota</taxon>
        <taxon>Saccharomycotina</taxon>
        <taxon>Lipomycetes</taxon>
        <taxon>Lipomycetales</taxon>
        <taxon>Lipomycetaceae</taxon>
        <taxon>Lipomyces</taxon>
    </lineage>
</organism>
<dbReference type="Pfam" id="PF17862">
    <property type="entry name" value="AAA_lid_3"/>
    <property type="match status" value="1"/>
</dbReference>
<evidence type="ECO:0000256" key="15">
    <source>
        <dbReference type="ARBA" id="ARBA00046271"/>
    </source>
</evidence>
<dbReference type="GO" id="GO:0005778">
    <property type="term" value="C:peroxisomal membrane"/>
    <property type="evidence" value="ECO:0007669"/>
    <property type="project" value="UniProtKB-SubCell"/>
</dbReference>
<evidence type="ECO:0000256" key="4">
    <source>
        <dbReference type="ARBA" id="ARBA00022490"/>
    </source>
</evidence>